<reference evidence="1" key="2">
    <citation type="submission" date="2021-09" db="EMBL/GenBank/DDBJ databases">
        <authorList>
            <person name="Gilroy R."/>
        </authorList>
    </citation>
    <scope>NUCLEOTIDE SEQUENCE</scope>
    <source>
        <strain evidence="1">CHK179-5677</strain>
    </source>
</reference>
<comment type="caution">
    <text evidence="1">The sequence shown here is derived from an EMBL/GenBank/DDBJ whole genome shotgun (WGS) entry which is preliminary data.</text>
</comment>
<protein>
    <submittedName>
        <fullName evidence="1">Uncharacterized protein</fullName>
    </submittedName>
</protein>
<evidence type="ECO:0000313" key="2">
    <source>
        <dbReference type="Proteomes" id="UP000760668"/>
    </source>
</evidence>
<accession>A0A921MM10</accession>
<dbReference type="RefSeq" id="WP_295368952.1">
    <property type="nucleotide sequence ID" value="NZ_DYUC01000043.1"/>
</dbReference>
<dbReference type="Proteomes" id="UP000760668">
    <property type="component" value="Unassembled WGS sequence"/>
</dbReference>
<organism evidence="1 2">
    <name type="scientific">Pseudoflavonifractor capillosus</name>
    <dbReference type="NCBI Taxonomy" id="106588"/>
    <lineage>
        <taxon>Bacteria</taxon>
        <taxon>Bacillati</taxon>
        <taxon>Bacillota</taxon>
        <taxon>Clostridia</taxon>
        <taxon>Eubacteriales</taxon>
        <taxon>Oscillospiraceae</taxon>
        <taxon>Pseudoflavonifractor</taxon>
    </lineage>
</organism>
<sequence length="167" mass="19252">MDLFSKYSALNIDGRLISLAYEECAEPYFCYPVNAKVIGFEGCILYCFLPEYRNMVFASNPESCADKNVYPLAADFKDFMRLILACGSANPVEQIVWMNKQQFEQHLQSEREAQTSEQAELLSFLAHELNLTPMENPFEYVKALQAEFDDGKVQYSDEYYDVLGIER</sequence>
<dbReference type="AlphaFoldDB" id="A0A921MM10"/>
<proteinExistence type="predicted"/>
<gene>
    <name evidence="1" type="ORF">K8V01_04790</name>
</gene>
<name>A0A921MM10_9FIRM</name>
<evidence type="ECO:0000313" key="1">
    <source>
        <dbReference type="EMBL" id="HJG86329.1"/>
    </source>
</evidence>
<dbReference type="EMBL" id="DYUC01000043">
    <property type="protein sequence ID" value="HJG86329.1"/>
    <property type="molecule type" value="Genomic_DNA"/>
</dbReference>
<reference evidence="1" key="1">
    <citation type="journal article" date="2021" name="PeerJ">
        <title>Extensive microbial diversity within the chicken gut microbiome revealed by metagenomics and culture.</title>
        <authorList>
            <person name="Gilroy R."/>
            <person name="Ravi A."/>
            <person name="Getino M."/>
            <person name="Pursley I."/>
            <person name="Horton D.L."/>
            <person name="Alikhan N.F."/>
            <person name="Baker D."/>
            <person name="Gharbi K."/>
            <person name="Hall N."/>
            <person name="Watson M."/>
            <person name="Adriaenssens E.M."/>
            <person name="Foster-Nyarko E."/>
            <person name="Jarju S."/>
            <person name="Secka A."/>
            <person name="Antonio M."/>
            <person name="Oren A."/>
            <person name="Chaudhuri R.R."/>
            <person name="La Ragione R."/>
            <person name="Hildebrand F."/>
            <person name="Pallen M.J."/>
        </authorList>
    </citation>
    <scope>NUCLEOTIDE SEQUENCE</scope>
    <source>
        <strain evidence="1">CHK179-5677</strain>
    </source>
</reference>